<comment type="subunit">
    <text evidence="5">Heterooligomer composed of large and small subunits.</text>
</comment>
<evidence type="ECO:0000259" key="9">
    <source>
        <dbReference type="Pfam" id="PF13742"/>
    </source>
</evidence>
<dbReference type="Pfam" id="PF13742">
    <property type="entry name" value="tRNA_anti_2"/>
    <property type="match status" value="1"/>
</dbReference>
<keyword evidence="7" id="KW-0175">Coiled coil</keyword>
<name>A0ABS6VMI0_9GAMM</name>
<keyword evidence="1 5" id="KW-0963">Cytoplasm</keyword>
<evidence type="ECO:0000313" key="11">
    <source>
        <dbReference type="Proteomes" id="UP001166291"/>
    </source>
</evidence>
<evidence type="ECO:0000256" key="3">
    <source>
        <dbReference type="ARBA" id="ARBA00022801"/>
    </source>
</evidence>
<dbReference type="EC" id="3.1.11.6" evidence="5"/>
<feature type="domain" description="Exonuclease VII large subunit C-terminal" evidence="8">
    <location>
        <begin position="126"/>
        <end position="442"/>
    </location>
</feature>
<dbReference type="HAMAP" id="MF_00378">
    <property type="entry name" value="Exonuc_7_L"/>
    <property type="match status" value="1"/>
</dbReference>
<keyword evidence="3 5" id="KW-0378">Hydrolase</keyword>
<keyword evidence="2 5" id="KW-0540">Nuclease</keyword>
<evidence type="ECO:0000313" key="10">
    <source>
        <dbReference type="EMBL" id="MBW2939525.1"/>
    </source>
</evidence>
<dbReference type="Proteomes" id="UP001166291">
    <property type="component" value="Unassembled WGS sequence"/>
</dbReference>
<proteinExistence type="inferred from homology"/>
<dbReference type="InterPro" id="IPR003753">
    <property type="entry name" value="Exonuc_VII_L"/>
</dbReference>
<protein>
    <recommendedName>
        <fullName evidence="5">Exodeoxyribonuclease 7 large subunit</fullName>
        <ecNumber evidence="5">3.1.11.6</ecNumber>
    </recommendedName>
    <alternativeName>
        <fullName evidence="5">Exodeoxyribonuclease VII large subunit</fullName>
        <shortName evidence="5">Exonuclease VII large subunit</shortName>
    </alternativeName>
</protein>
<dbReference type="GO" id="GO:0008855">
    <property type="term" value="F:exodeoxyribonuclease VII activity"/>
    <property type="evidence" value="ECO:0007669"/>
    <property type="project" value="UniProtKB-EC"/>
</dbReference>
<feature type="domain" description="OB-fold nucleic acid binding" evidence="9">
    <location>
        <begin position="10"/>
        <end position="103"/>
    </location>
</feature>
<comment type="catalytic activity">
    <reaction evidence="5 6">
        <text>Exonucleolytic cleavage in either 5'- to 3'- or 3'- to 5'-direction to yield nucleoside 5'-phosphates.</text>
        <dbReference type="EC" id="3.1.11.6"/>
    </reaction>
</comment>
<comment type="similarity">
    <text evidence="5 6">Belongs to the XseA family.</text>
</comment>
<dbReference type="PANTHER" id="PTHR30008:SF0">
    <property type="entry name" value="EXODEOXYRIBONUCLEASE 7 LARGE SUBUNIT"/>
    <property type="match status" value="1"/>
</dbReference>
<keyword evidence="4 5" id="KW-0269">Exonuclease</keyword>
<evidence type="ECO:0000259" key="8">
    <source>
        <dbReference type="Pfam" id="PF02601"/>
    </source>
</evidence>
<evidence type="ECO:0000256" key="7">
    <source>
        <dbReference type="SAM" id="Coils"/>
    </source>
</evidence>
<evidence type="ECO:0000256" key="6">
    <source>
        <dbReference type="RuleBase" id="RU004355"/>
    </source>
</evidence>
<reference evidence="10" key="1">
    <citation type="submission" date="2021-07" db="EMBL/GenBank/DDBJ databases">
        <title>Zhongshania sp. CAU 1632 isolated from seawater.</title>
        <authorList>
            <person name="Kim W."/>
        </authorList>
    </citation>
    <scope>NUCLEOTIDE SEQUENCE</scope>
    <source>
        <strain evidence="10">CAU 1632</strain>
    </source>
</reference>
<dbReference type="RefSeq" id="WP_219041777.1">
    <property type="nucleotide sequence ID" value="NZ_JAHWDQ010000001.1"/>
</dbReference>
<evidence type="ECO:0000256" key="5">
    <source>
        <dbReference type="HAMAP-Rule" id="MF_00378"/>
    </source>
</evidence>
<dbReference type="InterPro" id="IPR025824">
    <property type="entry name" value="OB-fold_nuc-bd_dom"/>
</dbReference>
<dbReference type="InterPro" id="IPR020579">
    <property type="entry name" value="Exonuc_VII_lsu_C"/>
</dbReference>
<accession>A0ABS6VMI0</accession>
<comment type="function">
    <text evidence="5">Bidirectionally degrades single-stranded DNA into large acid-insoluble oligonucleotides, which are then degraded further into small acid-soluble oligonucleotides.</text>
</comment>
<keyword evidence="11" id="KW-1185">Reference proteome</keyword>
<organism evidence="10 11">
    <name type="scientific">Zhongshania aquimaris</name>
    <dbReference type="NCBI Taxonomy" id="2857107"/>
    <lineage>
        <taxon>Bacteria</taxon>
        <taxon>Pseudomonadati</taxon>
        <taxon>Pseudomonadota</taxon>
        <taxon>Gammaproteobacteria</taxon>
        <taxon>Cellvibrionales</taxon>
        <taxon>Spongiibacteraceae</taxon>
        <taxon>Zhongshania</taxon>
    </lineage>
</organism>
<sequence>MTTQEPPQTLSVSQLNGLAKQLLEDCFAQVNVTGELSTLSRPSSGHWYFTLKDDRAQIRCAFFKGKNMRVNFSPEPGQQVSVRGKVSLYEGRGDYQLIVDSMQPAGAGALALAFEQLKQELLAAGWFDTDTKKPLPDTIRHIAVVTSPTGAAIHDILSVLQRRWPSMQISVLPVLVQGEHAAQQIANAILQANIWQSQGRKDFDVILVSRGGGSLEDLWPFNERIVAEAIHNSALPVVSAVGHEVDFSISDFVADIRAATPSAAAELLSPDQSELVSKLHLLKGRLANSQLRRINRWREQLLSLSRRVRDPRSQLREQSQRLDDLEIRLQRQWQQTQRQRQQRLTAAIQQLSLLNPERQLKAKYKELSTLNHRMQHAMKQLLQQQRRNVKNTVQQLRALGPEQTLNRGYAIISNATGTIVRDAAMLETNQQLNATFSKGKAELIVQKLSS</sequence>
<evidence type="ECO:0000256" key="4">
    <source>
        <dbReference type="ARBA" id="ARBA00022839"/>
    </source>
</evidence>
<dbReference type="CDD" id="cd04489">
    <property type="entry name" value="ExoVII_LU_OBF"/>
    <property type="match status" value="1"/>
</dbReference>
<dbReference type="PANTHER" id="PTHR30008">
    <property type="entry name" value="EXODEOXYRIBONUCLEASE 7 LARGE SUBUNIT"/>
    <property type="match status" value="1"/>
</dbReference>
<dbReference type="NCBIfam" id="TIGR00237">
    <property type="entry name" value="xseA"/>
    <property type="match status" value="1"/>
</dbReference>
<comment type="subcellular location">
    <subcellularLocation>
        <location evidence="5 6">Cytoplasm</location>
    </subcellularLocation>
</comment>
<dbReference type="EMBL" id="JAHWDQ010000001">
    <property type="protein sequence ID" value="MBW2939525.1"/>
    <property type="molecule type" value="Genomic_DNA"/>
</dbReference>
<comment type="caution">
    <text evidence="10">The sequence shown here is derived from an EMBL/GenBank/DDBJ whole genome shotgun (WGS) entry which is preliminary data.</text>
</comment>
<gene>
    <name evidence="5 10" type="primary">xseA</name>
    <name evidence="10" type="ORF">KXJ70_01970</name>
</gene>
<evidence type="ECO:0000256" key="2">
    <source>
        <dbReference type="ARBA" id="ARBA00022722"/>
    </source>
</evidence>
<dbReference type="Pfam" id="PF02601">
    <property type="entry name" value="Exonuc_VII_L"/>
    <property type="match status" value="1"/>
</dbReference>
<feature type="coiled-coil region" evidence="7">
    <location>
        <begin position="364"/>
        <end position="399"/>
    </location>
</feature>
<evidence type="ECO:0000256" key="1">
    <source>
        <dbReference type="ARBA" id="ARBA00022490"/>
    </source>
</evidence>